<keyword evidence="1" id="KW-1133">Transmembrane helix</keyword>
<reference evidence="2" key="1">
    <citation type="journal article" date="2014" name="Front. Microbiol.">
        <title>High frequency of phylogenetically diverse reductive dehalogenase-homologous genes in deep subseafloor sedimentary metagenomes.</title>
        <authorList>
            <person name="Kawai M."/>
            <person name="Futagami T."/>
            <person name="Toyoda A."/>
            <person name="Takaki Y."/>
            <person name="Nishi S."/>
            <person name="Hori S."/>
            <person name="Arai W."/>
            <person name="Tsubouchi T."/>
            <person name="Morono Y."/>
            <person name="Uchiyama I."/>
            <person name="Ito T."/>
            <person name="Fujiyama A."/>
            <person name="Inagaki F."/>
            <person name="Takami H."/>
        </authorList>
    </citation>
    <scope>NUCLEOTIDE SEQUENCE</scope>
    <source>
        <strain evidence="2">Expedition CK06-06</strain>
    </source>
</reference>
<evidence type="ECO:0000313" key="2">
    <source>
        <dbReference type="EMBL" id="GAH14367.1"/>
    </source>
</evidence>
<organism evidence="2">
    <name type="scientific">marine sediment metagenome</name>
    <dbReference type="NCBI Taxonomy" id="412755"/>
    <lineage>
        <taxon>unclassified sequences</taxon>
        <taxon>metagenomes</taxon>
        <taxon>ecological metagenomes</taxon>
    </lineage>
</organism>
<keyword evidence="1" id="KW-0472">Membrane</keyword>
<accession>X1D2G1</accession>
<protein>
    <submittedName>
        <fullName evidence="2">Uncharacterized protein</fullName>
    </submittedName>
</protein>
<dbReference type="AlphaFoldDB" id="X1D2G1"/>
<proteinExistence type="predicted"/>
<dbReference type="EMBL" id="BART01031434">
    <property type="protein sequence ID" value="GAH14367.1"/>
    <property type="molecule type" value="Genomic_DNA"/>
</dbReference>
<feature type="transmembrane region" description="Helical" evidence="1">
    <location>
        <begin position="12"/>
        <end position="35"/>
    </location>
</feature>
<keyword evidence="1" id="KW-0812">Transmembrane</keyword>
<sequence length="44" mass="4591">MNNYKGPSGFSIVALVTGIVGMSIIPIIFGSIDLVNIKKGLESP</sequence>
<name>X1D2G1_9ZZZZ</name>
<gene>
    <name evidence="2" type="ORF">S01H4_54604</name>
</gene>
<comment type="caution">
    <text evidence="2">The sequence shown here is derived from an EMBL/GenBank/DDBJ whole genome shotgun (WGS) entry which is preliminary data.</text>
</comment>
<evidence type="ECO:0000256" key="1">
    <source>
        <dbReference type="SAM" id="Phobius"/>
    </source>
</evidence>
<feature type="non-terminal residue" evidence="2">
    <location>
        <position position="44"/>
    </location>
</feature>